<accession>A0A8J3UCY2</accession>
<evidence type="ECO:0000313" key="2">
    <source>
        <dbReference type="Proteomes" id="UP000622547"/>
    </source>
</evidence>
<sequence length="68" mass="7420">MHADPGATGRLGDAHARLGAGAIGRGFRLRLDFEHALNPNVEVMSTWTPLKAAADRPDRAVRRMEVSR</sequence>
<reference evidence="1 2" key="1">
    <citation type="submission" date="2021-01" db="EMBL/GenBank/DDBJ databases">
        <title>Whole genome shotgun sequence of Planotetraspora phitsanulokensis NBRC 104273.</title>
        <authorList>
            <person name="Komaki H."/>
            <person name="Tamura T."/>
        </authorList>
    </citation>
    <scope>NUCLEOTIDE SEQUENCE [LARGE SCALE GENOMIC DNA]</scope>
    <source>
        <strain evidence="1 2">NBRC 104273</strain>
    </source>
</reference>
<dbReference type="EMBL" id="BOOP01000032">
    <property type="protein sequence ID" value="GII41352.1"/>
    <property type="molecule type" value="Genomic_DNA"/>
</dbReference>
<protein>
    <submittedName>
        <fullName evidence="1">Uncharacterized protein</fullName>
    </submittedName>
</protein>
<keyword evidence="2" id="KW-1185">Reference proteome</keyword>
<proteinExistence type="predicted"/>
<gene>
    <name evidence="1" type="ORF">Pph01_63550</name>
</gene>
<name>A0A8J3UCY2_9ACTN</name>
<evidence type="ECO:0000313" key="1">
    <source>
        <dbReference type="EMBL" id="GII41352.1"/>
    </source>
</evidence>
<dbReference type="Proteomes" id="UP000622547">
    <property type="component" value="Unassembled WGS sequence"/>
</dbReference>
<dbReference type="AlphaFoldDB" id="A0A8J3UCY2"/>
<organism evidence="1 2">
    <name type="scientific">Planotetraspora phitsanulokensis</name>
    <dbReference type="NCBI Taxonomy" id="575192"/>
    <lineage>
        <taxon>Bacteria</taxon>
        <taxon>Bacillati</taxon>
        <taxon>Actinomycetota</taxon>
        <taxon>Actinomycetes</taxon>
        <taxon>Streptosporangiales</taxon>
        <taxon>Streptosporangiaceae</taxon>
        <taxon>Planotetraspora</taxon>
    </lineage>
</organism>
<comment type="caution">
    <text evidence="1">The sequence shown here is derived from an EMBL/GenBank/DDBJ whole genome shotgun (WGS) entry which is preliminary data.</text>
</comment>